<dbReference type="KEGG" id="cber:B5D82_06825"/>
<dbReference type="RefSeq" id="WP_081150169.1">
    <property type="nucleotide sequence ID" value="NZ_CP020465.1"/>
</dbReference>
<evidence type="ECO:0000313" key="3">
    <source>
        <dbReference type="EMBL" id="ASP47488.1"/>
    </source>
</evidence>
<feature type="signal peptide" evidence="2">
    <location>
        <begin position="1"/>
        <end position="21"/>
    </location>
</feature>
<dbReference type="Proteomes" id="UP000202259">
    <property type="component" value="Chromosome"/>
</dbReference>
<evidence type="ECO:0000256" key="2">
    <source>
        <dbReference type="SAM" id="SignalP"/>
    </source>
</evidence>
<feature type="compositionally biased region" description="Basic and acidic residues" evidence="1">
    <location>
        <begin position="26"/>
        <end position="36"/>
    </location>
</feature>
<keyword evidence="2" id="KW-0732">Signal</keyword>
<dbReference type="OrthoDB" id="6386994at2"/>
<organism evidence="3 4">
    <name type="scientific">Cognaticolwellia beringensis</name>
    <dbReference type="NCBI Taxonomy" id="1967665"/>
    <lineage>
        <taxon>Bacteria</taxon>
        <taxon>Pseudomonadati</taxon>
        <taxon>Pseudomonadota</taxon>
        <taxon>Gammaproteobacteria</taxon>
        <taxon>Alteromonadales</taxon>
        <taxon>Colwelliaceae</taxon>
        <taxon>Cognaticolwellia</taxon>
    </lineage>
</organism>
<dbReference type="AlphaFoldDB" id="A0A222G6F5"/>
<gene>
    <name evidence="3" type="ORF">B5D82_06825</name>
</gene>
<dbReference type="EMBL" id="CP020465">
    <property type="protein sequence ID" value="ASP47488.1"/>
    <property type="molecule type" value="Genomic_DNA"/>
</dbReference>
<reference evidence="3 4" key="1">
    <citation type="submission" date="2017-08" db="EMBL/GenBank/DDBJ databases">
        <title>Complete genome of Colwellia sp. NB097-1, a psychrophile bacterium ioslated from Bering Sea.</title>
        <authorList>
            <person name="Chen X."/>
        </authorList>
    </citation>
    <scope>NUCLEOTIDE SEQUENCE [LARGE SCALE GENOMIC DNA]</scope>
    <source>
        <strain evidence="3 4">NB097-1</strain>
    </source>
</reference>
<protein>
    <submittedName>
        <fullName evidence="3">Uncharacterized protein</fullName>
    </submittedName>
</protein>
<evidence type="ECO:0000256" key="1">
    <source>
        <dbReference type="SAM" id="MobiDB-lite"/>
    </source>
</evidence>
<accession>A0A222G6F5</accession>
<name>A0A222G6F5_9GAMM</name>
<sequence>MFNIYLSLPLMILLTACGATQPPPYQKDRAPEDRDQYSGAEGLKQQQQDQTHLMNKELADKCTAAKLDLAMAEQESNAGEIHQQIELINSTCISEK</sequence>
<feature type="chain" id="PRO_5013279355" evidence="2">
    <location>
        <begin position="22"/>
        <end position="96"/>
    </location>
</feature>
<keyword evidence="4" id="KW-1185">Reference proteome</keyword>
<evidence type="ECO:0000313" key="4">
    <source>
        <dbReference type="Proteomes" id="UP000202259"/>
    </source>
</evidence>
<feature type="region of interest" description="Disordered" evidence="1">
    <location>
        <begin position="21"/>
        <end position="50"/>
    </location>
</feature>
<proteinExistence type="predicted"/>